<feature type="binding site" evidence="5">
    <location>
        <position position="307"/>
    </location>
    <ligand>
        <name>substrate</name>
    </ligand>
</feature>
<keyword evidence="3 5" id="KW-0378">Hydrolase</keyword>
<comment type="similarity">
    <text evidence="5">Belongs to the metallo-dependent hydrolases superfamily. MTA/SAH deaminase family.</text>
</comment>
<evidence type="ECO:0000256" key="5">
    <source>
        <dbReference type="HAMAP-Rule" id="MF_01281"/>
    </source>
</evidence>
<feature type="binding site" evidence="5">
    <location>
        <position position="72"/>
    </location>
    <ligand>
        <name>Zn(2+)</name>
        <dbReference type="ChEBI" id="CHEBI:29105"/>
    </ligand>
</feature>
<keyword evidence="2 5" id="KW-0479">Metal-binding</keyword>
<feature type="binding site" evidence="5">
    <location>
        <position position="70"/>
    </location>
    <ligand>
        <name>Zn(2+)</name>
        <dbReference type="ChEBI" id="CHEBI:29105"/>
    </ligand>
</feature>
<comment type="caution">
    <text evidence="5">Lacks conserved residue(s) required for the propagation of feature annotation.</text>
</comment>
<dbReference type="EMBL" id="JACYTO010000001">
    <property type="protein sequence ID" value="MBD8501627.1"/>
    <property type="molecule type" value="Genomic_DNA"/>
</dbReference>
<protein>
    <recommendedName>
        <fullName evidence="5">5-methylthioadenosine/S-adenosylhomocysteine deaminase</fullName>
        <shortName evidence="5">MTA/SAH deaminase</shortName>
        <ecNumber evidence="5">3.5.4.28</ecNumber>
        <ecNumber evidence="5">3.5.4.31</ecNumber>
    </recommendedName>
</protein>
<comment type="similarity">
    <text evidence="1">Belongs to the metallo-dependent hydrolases superfamily. ATZ/TRZ family.</text>
</comment>
<dbReference type="Gene3D" id="2.30.40.10">
    <property type="entry name" value="Urease, subunit C, domain 1"/>
    <property type="match status" value="1"/>
</dbReference>
<keyword evidence="8" id="KW-1185">Reference proteome</keyword>
<reference evidence="8" key="1">
    <citation type="submission" date="2023-07" db="EMBL/GenBank/DDBJ databases">
        <title>Thauera sp. CAU 1555 isolated from sand of Yaerae Beach.</title>
        <authorList>
            <person name="Kim W."/>
        </authorList>
    </citation>
    <scope>NUCLEOTIDE SEQUENCE [LARGE SCALE GENOMIC DNA]</scope>
    <source>
        <strain evidence="8">CAU 1555</strain>
    </source>
</reference>
<dbReference type="CDD" id="cd01298">
    <property type="entry name" value="ATZ_TRZ_like"/>
    <property type="match status" value="1"/>
</dbReference>
<evidence type="ECO:0000259" key="6">
    <source>
        <dbReference type="Pfam" id="PF01979"/>
    </source>
</evidence>
<evidence type="ECO:0000313" key="8">
    <source>
        <dbReference type="Proteomes" id="UP000603602"/>
    </source>
</evidence>
<comment type="catalytic activity">
    <reaction evidence="5">
        <text>S-adenosyl-L-homocysteine + H2O + H(+) = S-inosyl-L-homocysteine + NH4(+)</text>
        <dbReference type="Rhea" id="RHEA:20716"/>
        <dbReference type="ChEBI" id="CHEBI:15377"/>
        <dbReference type="ChEBI" id="CHEBI:15378"/>
        <dbReference type="ChEBI" id="CHEBI:28938"/>
        <dbReference type="ChEBI" id="CHEBI:57856"/>
        <dbReference type="ChEBI" id="CHEBI:57985"/>
        <dbReference type="EC" id="3.5.4.28"/>
    </reaction>
</comment>
<dbReference type="RefSeq" id="WP_187716469.1">
    <property type="nucleotide sequence ID" value="NZ_JACTAH010000001.1"/>
</dbReference>
<feature type="binding site" evidence="5">
    <location>
        <position position="222"/>
    </location>
    <ligand>
        <name>substrate</name>
    </ligand>
</feature>
<dbReference type="GO" id="GO:0016787">
    <property type="term" value="F:hydrolase activity"/>
    <property type="evidence" value="ECO:0007669"/>
    <property type="project" value="UniProtKB-KW"/>
</dbReference>
<dbReference type="Pfam" id="PF01979">
    <property type="entry name" value="Amidohydro_1"/>
    <property type="match status" value="1"/>
</dbReference>
<name>A0ABR9B5V0_9RHOO</name>
<feature type="domain" description="Amidohydrolase-related" evidence="6">
    <location>
        <begin position="61"/>
        <end position="410"/>
    </location>
</feature>
<dbReference type="InterPro" id="IPR050287">
    <property type="entry name" value="MTA/SAH_deaminase"/>
</dbReference>
<dbReference type="InterPro" id="IPR023512">
    <property type="entry name" value="Deaminase_MtaD/DadD"/>
</dbReference>
<proteinExistence type="inferred from homology"/>
<feature type="binding site" evidence="5">
    <location>
        <position position="307"/>
    </location>
    <ligand>
        <name>Zn(2+)</name>
        <dbReference type="ChEBI" id="CHEBI:29105"/>
    </ligand>
</feature>
<dbReference type="NCBIfam" id="NF006549">
    <property type="entry name" value="PRK09045.1"/>
    <property type="match status" value="1"/>
</dbReference>
<feature type="binding site" evidence="5">
    <location>
        <position position="99"/>
    </location>
    <ligand>
        <name>substrate</name>
    </ligand>
</feature>
<keyword evidence="4 5" id="KW-0862">Zinc</keyword>
<dbReference type="EC" id="3.5.4.28" evidence="5"/>
<dbReference type="Proteomes" id="UP000603602">
    <property type="component" value="Unassembled WGS sequence"/>
</dbReference>
<evidence type="ECO:0000256" key="1">
    <source>
        <dbReference type="ARBA" id="ARBA00006745"/>
    </source>
</evidence>
<dbReference type="SUPFAM" id="SSF51556">
    <property type="entry name" value="Metallo-dependent hydrolases"/>
    <property type="match status" value="1"/>
</dbReference>
<dbReference type="Gene3D" id="3.20.20.140">
    <property type="entry name" value="Metal-dependent hydrolases"/>
    <property type="match status" value="1"/>
</dbReference>
<evidence type="ECO:0000256" key="2">
    <source>
        <dbReference type="ARBA" id="ARBA00022723"/>
    </source>
</evidence>
<feature type="binding site" evidence="5">
    <location>
        <position position="192"/>
    </location>
    <ligand>
        <name>substrate</name>
    </ligand>
</feature>
<comment type="caution">
    <text evidence="7">The sequence shown here is derived from an EMBL/GenBank/DDBJ whole genome shotgun (WGS) entry which is preliminary data.</text>
</comment>
<dbReference type="InterPro" id="IPR032466">
    <property type="entry name" value="Metal_Hydrolase"/>
</dbReference>
<dbReference type="InterPro" id="IPR011059">
    <property type="entry name" value="Metal-dep_hydrolase_composite"/>
</dbReference>
<evidence type="ECO:0000313" key="7">
    <source>
        <dbReference type="EMBL" id="MBD8501627.1"/>
    </source>
</evidence>
<dbReference type="SUPFAM" id="SSF51338">
    <property type="entry name" value="Composite domain of metallo-dependent hydrolases"/>
    <property type="match status" value="1"/>
</dbReference>
<dbReference type="PANTHER" id="PTHR43794">
    <property type="entry name" value="AMINOHYDROLASE SSNA-RELATED"/>
    <property type="match status" value="1"/>
</dbReference>
<comment type="catalytic activity">
    <reaction evidence="5">
        <text>S-methyl-5'-thioadenosine + H2O + H(+) = S-methyl-5'-thioinosine + NH4(+)</text>
        <dbReference type="Rhea" id="RHEA:25025"/>
        <dbReference type="ChEBI" id="CHEBI:15377"/>
        <dbReference type="ChEBI" id="CHEBI:15378"/>
        <dbReference type="ChEBI" id="CHEBI:17509"/>
        <dbReference type="ChEBI" id="CHEBI:28938"/>
        <dbReference type="ChEBI" id="CHEBI:48595"/>
        <dbReference type="EC" id="3.5.4.31"/>
    </reaction>
</comment>
<evidence type="ECO:0000256" key="4">
    <source>
        <dbReference type="ARBA" id="ARBA00022833"/>
    </source>
</evidence>
<dbReference type="HAMAP" id="MF_01281">
    <property type="entry name" value="MTA_SAH_deamin"/>
    <property type="match status" value="1"/>
</dbReference>
<evidence type="ECO:0000256" key="3">
    <source>
        <dbReference type="ARBA" id="ARBA00022801"/>
    </source>
</evidence>
<accession>A0ABR9B5V0</accession>
<comment type="cofactor">
    <cofactor evidence="5">
        <name>Zn(2+)</name>
        <dbReference type="ChEBI" id="CHEBI:29105"/>
    </cofactor>
    <text evidence="5">Binds 1 zinc ion per subunit.</text>
</comment>
<gene>
    <name evidence="5" type="primary">mtaD</name>
    <name evidence="7" type="ORF">IFO67_01900</name>
</gene>
<dbReference type="PANTHER" id="PTHR43794:SF11">
    <property type="entry name" value="AMIDOHYDROLASE-RELATED DOMAIN-CONTAINING PROTEIN"/>
    <property type="match status" value="1"/>
</dbReference>
<organism evidence="7 8">
    <name type="scientific">Thauera sedimentorum</name>
    <dbReference type="NCBI Taxonomy" id="2767595"/>
    <lineage>
        <taxon>Bacteria</taxon>
        <taxon>Pseudomonadati</taxon>
        <taxon>Pseudomonadota</taxon>
        <taxon>Betaproteobacteria</taxon>
        <taxon>Rhodocyclales</taxon>
        <taxon>Zoogloeaceae</taxon>
        <taxon>Thauera</taxon>
    </lineage>
</organism>
<dbReference type="EC" id="3.5.4.31" evidence="5"/>
<sequence length="439" mass="47403">MDDTADLLIEARWIVPVEPAGVTLEEHTVVLSGERILALLPRDEARRRHPAARTLALTEHVLFPGFVNLHAHAAMSLMRGIADDLPLMRWLQEAIWPTEGRHVSAAFVRDGTLLAAAEMLRGGTTTCNDMYFYPDAAADAFDQAGMRAVLGAVVLDFPTPYASGADDCLRKGLAARDRWRDHPRIGFTLAPHAPYTVSDDALQRVASLAAEIEVPIHIHIHETAQEIGDSLTQHGTRPLARLERLGLPGANFIGVHAVHLDATDIDLLAHHGCSVAHCPTSNMKLASGIAPVDALLKRGINVGLGTDGAASNNRLDMFTEMRHAALLAKVATLDATAVPAHTALRMATLNGAAALGMTDRIGSIEPGKLADLCAVRLGTPETLPCFDPVSHLVNVAGREHVTHVWVDGELRIEESKSLLHTSDRELLRLIAVWQTKLVT</sequence>
<comment type="function">
    <text evidence="5">Catalyzes the deamination of 5-methylthioadenosine and S-adenosyl-L-homocysteine into 5-methylthioinosine and S-inosyl-L-homocysteine, respectively. Is also able to deaminate adenosine.</text>
</comment>
<dbReference type="InterPro" id="IPR006680">
    <property type="entry name" value="Amidohydro-rel"/>
</dbReference>
<feature type="binding site" evidence="5">
    <location>
        <position position="219"/>
    </location>
    <ligand>
        <name>Zn(2+)</name>
        <dbReference type="ChEBI" id="CHEBI:29105"/>
    </ligand>
</feature>